<dbReference type="PANTHER" id="PTHR24148:SF64">
    <property type="entry name" value="HETEROKARYON INCOMPATIBILITY DOMAIN-CONTAINING PROTEIN"/>
    <property type="match status" value="1"/>
</dbReference>
<gene>
    <name evidence="2" type="ORF">Micbo1qcDRAFT_153917</name>
</gene>
<dbReference type="Proteomes" id="UP000070501">
    <property type="component" value="Unassembled WGS sequence"/>
</dbReference>
<dbReference type="Pfam" id="PF26639">
    <property type="entry name" value="Het-6_barrel"/>
    <property type="match status" value="1"/>
</dbReference>
<sequence length="418" mass="47438">MAAIYRNASSVLIWLGEDDLNSQVAMEFVPKVIDRKFVWDEKWWQRFEFRALAGLLDRPWFRRGWVVQEAASSSNSTIYCGTSQVHMDQFSTAVYLARARYGSAAMNHHKDMHTGIIRNFRDSAAVRLLDIVEEVFRRKKNGSLVRLMTLETLVVDIGTYMQTGDQRDTIYSFVNLANNAIAVSGADESNDLQSQPSWVVSRDSLPFGDPSVQEQGHRLNGVPLIGTSQKRRYRAHRNTKDCLELLGTVVRNQNSGLPSFPDAMWRTLCADRDERGDRAPTSFRMAFTYLLLHALESSTTIDVEEVLESQQAEHIRDFLLAARNVLCNRRTFQCQRLKAASSTDDHVFVGLAPQRAKARDVICILHGCSVPVVLRQSRTAHKRSIWKLVGEAYVYGAMDGEIVAEGNHPEPTYNFYIE</sequence>
<keyword evidence="3" id="KW-1185">Reference proteome</keyword>
<dbReference type="EMBL" id="KQ964276">
    <property type="protein sequence ID" value="KXJ85698.1"/>
    <property type="molecule type" value="Genomic_DNA"/>
</dbReference>
<dbReference type="InParanoid" id="A0A136ILP6"/>
<reference evidence="3" key="1">
    <citation type="submission" date="2016-02" db="EMBL/GenBank/DDBJ databases">
        <title>Draft genome sequence of Microdochium bolleyi, a fungal endophyte of beachgrass.</title>
        <authorList>
            <consortium name="DOE Joint Genome Institute"/>
            <person name="David A.S."/>
            <person name="May G."/>
            <person name="Haridas S."/>
            <person name="Lim J."/>
            <person name="Wang M."/>
            <person name="Labutti K."/>
            <person name="Lipzen A."/>
            <person name="Barry K."/>
            <person name="Grigoriev I.V."/>
        </authorList>
    </citation>
    <scope>NUCLEOTIDE SEQUENCE [LARGE SCALE GENOMIC DNA]</scope>
    <source>
        <strain evidence="3">J235TASD1</strain>
    </source>
</reference>
<dbReference type="Pfam" id="PF06985">
    <property type="entry name" value="HET"/>
    <property type="match status" value="1"/>
</dbReference>
<dbReference type="OrthoDB" id="3477286at2759"/>
<dbReference type="AlphaFoldDB" id="A0A136ILP6"/>
<accession>A0A136ILP6</accession>
<evidence type="ECO:0000259" key="1">
    <source>
        <dbReference type="Pfam" id="PF06985"/>
    </source>
</evidence>
<feature type="domain" description="Heterokaryon incompatibility" evidence="1">
    <location>
        <begin position="1"/>
        <end position="69"/>
    </location>
</feature>
<evidence type="ECO:0000313" key="2">
    <source>
        <dbReference type="EMBL" id="KXJ85698.1"/>
    </source>
</evidence>
<evidence type="ECO:0000313" key="3">
    <source>
        <dbReference type="Proteomes" id="UP000070501"/>
    </source>
</evidence>
<dbReference type="PANTHER" id="PTHR24148">
    <property type="entry name" value="ANKYRIN REPEAT DOMAIN-CONTAINING PROTEIN 39 HOMOLOG-RELATED"/>
    <property type="match status" value="1"/>
</dbReference>
<protein>
    <recommendedName>
        <fullName evidence="1">Heterokaryon incompatibility domain-containing protein</fullName>
    </recommendedName>
</protein>
<organism evidence="2 3">
    <name type="scientific">Microdochium bolleyi</name>
    <dbReference type="NCBI Taxonomy" id="196109"/>
    <lineage>
        <taxon>Eukaryota</taxon>
        <taxon>Fungi</taxon>
        <taxon>Dikarya</taxon>
        <taxon>Ascomycota</taxon>
        <taxon>Pezizomycotina</taxon>
        <taxon>Sordariomycetes</taxon>
        <taxon>Xylariomycetidae</taxon>
        <taxon>Xylariales</taxon>
        <taxon>Microdochiaceae</taxon>
        <taxon>Microdochium</taxon>
    </lineage>
</organism>
<proteinExistence type="predicted"/>
<dbReference type="InterPro" id="IPR010730">
    <property type="entry name" value="HET"/>
</dbReference>
<name>A0A136ILP6_9PEZI</name>
<dbReference type="STRING" id="196109.A0A136ILP6"/>
<dbReference type="InterPro" id="IPR052895">
    <property type="entry name" value="HetReg/Transcr_Mod"/>
</dbReference>